<keyword evidence="10" id="KW-1185">Reference proteome</keyword>
<feature type="region of interest" description="Disordered" evidence="7">
    <location>
        <begin position="238"/>
        <end position="287"/>
    </location>
</feature>
<dbReference type="GeneID" id="68351864"/>
<keyword evidence="4 5" id="KW-0539">Nucleus</keyword>
<evidence type="ECO:0000256" key="5">
    <source>
        <dbReference type="PROSITE-ProRule" id="PRU00108"/>
    </source>
</evidence>
<dbReference type="Pfam" id="PF00046">
    <property type="entry name" value="Homeodomain"/>
    <property type="match status" value="1"/>
</dbReference>
<feature type="region of interest" description="Disordered" evidence="7">
    <location>
        <begin position="300"/>
        <end position="330"/>
    </location>
</feature>
<feature type="DNA-binding region" description="Homeobox" evidence="5">
    <location>
        <begin position="56"/>
        <end position="115"/>
    </location>
</feature>
<evidence type="ECO:0000256" key="2">
    <source>
        <dbReference type="ARBA" id="ARBA00023125"/>
    </source>
</evidence>
<evidence type="ECO:0000256" key="6">
    <source>
        <dbReference type="RuleBase" id="RU000682"/>
    </source>
</evidence>
<feature type="region of interest" description="Disordered" evidence="7">
    <location>
        <begin position="132"/>
        <end position="225"/>
    </location>
</feature>
<feature type="domain" description="Homeobox" evidence="8">
    <location>
        <begin position="54"/>
        <end position="114"/>
    </location>
</feature>
<organism evidence="9 10">
    <name type="scientific">Hirsutella rhossiliensis</name>
    <dbReference type="NCBI Taxonomy" id="111463"/>
    <lineage>
        <taxon>Eukaryota</taxon>
        <taxon>Fungi</taxon>
        <taxon>Dikarya</taxon>
        <taxon>Ascomycota</taxon>
        <taxon>Pezizomycotina</taxon>
        <taxon>Sordariomycetes</taxon>
        <taxon>Hypocreomycetidae</taxon>
        <taxon>Hypocreales</taxon>
        <taxon>Ophiocordycipitaceae</taxon>
        <taxon>Hirsutella</taxon>
    </lineage>
</organism>
<dbReference type="GO" id="GO:0005634">
    <property type="term" value="C:nucleus"/>
    <property type="evidence" value="ECO:0007669"/>
    <property type="project" value="UniProtKB-SubCell"/>
</dbReference>
<dbReference type="CDD" id="cd00086">
    <property type="entry name" value="homeodomain"/>
    <property type="match status" value="1"/>
</dbReference>
<evidence type="ECO:0000256" key="7">
    <source>
        <dbReference type="SAM" id="MobiDB-lite"/>
    </source>
</evidence>
<dbReference type="PROSITE" id="PS50071">
    <property type="entry name" value="HOMEOBOX_2"/>
    <property type="match status" value="1"/>
</dbReference>
<dbReference type="OrthoDB" id="6159439at2759"/>
<dbReference type="PANTHER" id="PTHR24323">
    <property type="entry name" value="CEH-10 HOMEODOMAIN-CONTAINING HOMOLOG"/>
    <property type="match status" value="1"/>
</dbReference>
<feature type="compositionally biased region" description="Polar residues" evidence="7">
    <location>
        <begin position="386"/>
        <end position="396"/>
    </location>
</feature>
<dbReference type="InterPro" id="IPR017970">
    <property type="entry name" value="Homeobox_CS"/>
</dbReference>
<feature type="compositionally biased region" description="Polar residues" evidence="7">
    <location>
        <begin position="238"/>
        <end position="248"/>
    </location>
</feature>
<name>A0A9P8SNM8_9HYPO</name>
<gene>
    <name evidence="9" type="ORF">HRG_02735</name>
</gene>
<dbReference type="InterPro" id="IPR009057">
    <property type="entry name" value="Homeodomain-like_sf"/>
</dbReference>
<evidence type="ECO:0000313" key="10">
    <source>
        <dbReference type="Proteomes" id="UP000824596"/>
    </source>
</evidence>
<dbReference type="PROSITE" id="PS00027">
    <property type="entry name" value="HOMEOBOX_1"/>
    <property type="match status" value="1"/>
</dbReference>
<dbReference type="RefSeq" id="XP_044724839.1">
    <property type="nucleotide sequence ID" value="XM_044861206.1"/>
</dbReference>
<keyword evidence="3 5" id="KW-0371">Homeobox</keyword>
<dbReference type="InterPro" id="IPR051775">
    <property type="entry name" value="Homeobox_domain"/>
</dbReference>
<feature type="compositionally biased region" description="Low complexity" evidence="7">
    <location>
        <begin position="31"/>
        <end position="44"/>
    </location>
</feature>
<dbReference type="SMART" id="SM00389">
    <property type="entry name" value="HOX"/>
    <property type="match status" value="1"/>
</dbReference>
<dbReference type="Gene3D" id="1.10.10.60">
    <property type="entry name" value="Homeodomain-like"/>
    <property type="match status" value="1"/>
</dbReference>
<dbReference type="Proteomes" id="UP000824596">
    <property type="component" value="Unassembled WGS sequence"/>
</dbReference>
<dbReference type="GO" id="GO:0000976">
    <property type="term" value="F:transcription cis-regulatory region binding"/>
    <property type="evidence" value="ECO:0007669"/>
    <property type="project" value="TreeGrafter"/>
</dbReference>
<reference evidence="9" key="1">
    <citation type="submission" date="2021-09" db="EMBL/GenBank/DDBJ databases">
        <title>A high-quality genome of the endoparasitic fungus Hirsutella rhossiliensis with a comparison of Hirsutella genomes reveals transposable elements contributing to genome size variation.</title>
        <authorList>
            <person name="Lin R."/>
            <person name="Jiao Y."/>
            <person name="Sun X."/>
            <person name="Ling J."/>
            <person name="Xie B."/>
            <person name="Cheng X."/>
        </authorList>
    </citation>
    <scope>NUCLEOTIDE SEQUENCE</scope>
    <source>
        <strain evidence="9">HR02</strain>
    </source>
</reference>
<dbReference type="SUPFAM" id="SSF46689">
    <property type="entry name" value="Homeodomain-like"/>
    <property type="match status" value="1"/>
</dbReference>
<comment type="caution">
    <text evidence="9">The sequence shown here is derived from an EMBL/GenBank/DDBJ whole genome shotgun (WGS) entry which is preliminary data.</text>
</comment>
<comment type="subcellular location">
    <subcellularLocation>
        <location evidence="1 5 6">Nucleus</location>
    </subcellularLocation>
</comment>
<dbReference type="EMBL" id="JAIZPD010000002">
    <property type="protein sequence ID" value="KAH0967326.1"/>
    <property type="molecule type" value="Genomic_DNA"/>
</dbReference>
<evidence type="ECO:0000256" key="1">
    <source>
        <dbReference type="ARBA" id="ARBA00004123"/>
    </source>
</evidence>
<evidence type="ECO:0000256" key="4">
    <source>
        <dbReference type="ARBA" id="ARBA00023242"/>
    </source>
</evidence>
<feature type="region of interest" description="Disordered" evidence="7">
    <location>
        <begin position="363"/>
        <end position="408"/>
    </location>
</feature>
<evidence type="ECO:0000256" key="3">
    <source>
        <dbReference type="ARBA" id="ARBA00023155"/>
    </source>
</evidence>
<feature type="region of interest" description="Disordered" evidence="7">
    <location>
        <begin position="1"/>
        <end position="68"/>
    </location>
</feature>
<sequence>MSNDAPQPSPPAAPEQHAVSSPPEHRHVDASSSQTLLQLSDDTSAAGRAPEEGKHPKGKRKRTAAKDKMILEEAYKNNPKPDKQARLEIVDRVSLSEKEVQIWFQNRRQNDRRKSRPLSPEELAALRYGGIHCVSSDSGTPLGANPESDRPFPASDPAAVWASVSPTFNHNSPDHSQSFADASLPRQGSQETTTPAQPGKTPPQGEDTPSSQPSQPTETMAHSFSSSVGYLANRWNLGSSFSTPSSLRESGEESLKPESCPPSSCPSDTGRNATKSQSHAEHESNGSAIAAISLLRSSSGILQSSSTKRNASVSRPPQARQAKKAKFGRTSSTYARLENVGTGLDKPGDSFNGKVKVAMLVSSNDSDKENWSPDEDDQKRPGLLNSRANTAPSGLSGSAKGAVEIYEDPVKRSRDDEVARFMRGEVSPSKKGDMDCVAGLLSLSQGAWR</sequence>
<evidence type="ECO:0000259" key="8">
    <source>
        <dbReference type="PROSITE" id="PS50071"/>
    </source>
</evidence>
<dbReference type="InterPro" id="IPR001356">
    <property type="entry name" value="HD"/>
</dbReference>
<dbReference type="GO" id="GO:0000981">
    <property type="term" value="F:DNA-binding transcription factor activity, RNA polymerase II-specific"/>
    <property type="evidence" value="ECO:0007669"/>
    <property type="project" value="InterPro"/>
</dbReference>
<dbReference type="AlphaFoldDB" id="A0A9P8SNM8"/>
<dbReference type="PANTHER" id="PTHR24323:SF7">
    <property type="entry name" value="HOMEOBOX DOMAIN-CONTAINING PROTEIN"/>
    <property type="match status" value="1"/>
</dbReference>
<accession>A0A9P8SNM8</accession>
<protein>
    <submittedName>
        <fullName evidence="9">Homeobox domain-containing protein</fullName>
    </submittedName>
</protein>
<proteinExistence type="predicted"/>
<feature type="compositionally biased region" description="Polar residues" evidence="7">
    <location>
        <begin position="164"/>
        <end position="196"/>
    </location>
</feature>
<evidence type="ECO:0000313" key="9">
    <source>
        <dbReference type="EMBL" id="KAH0967326.1"/>
    </source>
</evidence>
<feature type="compositionally biased region" description="Polar residues" evidence="7">
    <location>
        <begin position="207"/>
        <end position="225"/>
    </location>
</feature>
<keyword evidence="2 5" id="KW-0238">DNA-binding</keyword>